<evidence type="ECO:0000313" key="1">
    <source>
        <dbReference type="EMBL" id="CQI96142.1"/>
    </source>
</evidence>
<dbReference type="Pfam" id="PF07377">
    <property type="entry name" value="DUF1493"/>
    <property type="match status" value="1"/>
</dbReference>
<organism evidence="1 2">
    <name type="scientific">Yersinia rohdei</name>
    <dbReference type="NCBI Taxonomy" id="29485"/>
    <lineage>
        <taxon>Bacteria</taxon>
        <taxon>Pseudomonadati</taxon>
        <taxon>Pseudomonadota</taxon>
        <taxon>Gammaproteobacteria</taxon>
        <taxon>Enterobacterales</taxon>
        <taxon>Yersiniaceae</taxon>
        <taxon>Yersinia</taxon>
    </lineage>
</organism>
<dbReference type="EMBL" id="CTKE01000022">
    <property type="protein sequence ID" value="CQI96142.1"/>
    <property type="molecule type" value="Genomic_DNA"/>
</dbReference>
<proteinExistence type="predicted"/>
<gene>
    <name evidence="1" type="ORF">ERS008555_03550</name>
</gene>
<dbReference type="AlphaFoldDB" id="A0A0U1HXA7"/>
<name>A0A0U1HXA7_YERRO</name>
<dbReference type="OrthoDB" id="6476622at2"/>
<protein>
    <submittedName>
        <fullName evidence="1">Acyl carrier protein</fullName>
    </submittedName>
</protein>
<sequence>MVSDTLEQRIYELVRSHDGIYLFKKKELTPTTDLDSELGLEDDEAQALMDDFFSKFNVERGKFSITTYYPPEPPLLDLLNPFHKSNIPQVPDFTIGMLIESAKAGRWLYD</sequence>
<evidence type="ECO:0000313" key="2">
    <source>
        <dbReference type="Proteomes" id="UP000042054"/>
    </source>
</evidence>
<accession>A0A0U1HXA7</accession>
<dbReference type="InterPro" id="IPR010862">
    <property type="entry name" value="DUF1493"/>
</dbReference>
<dbReference type="Proteomes" id="UP000042054">
    <property type="component" value="Unassembled WGS sequence"/>
</dbReference>
<dbReference type="RefSeq" id="WP_050535384.1">
    <property type="nucleotide sequence ID" value="NZ_CABIHQ010000011.1"/>
</dbReference>
<reference evidence="1 2" key="1">
    <citation type="submission" date="2015-03" db="EMBL/GenBank/DDBJ databases">
        <authorList>
            <person name="Murphy D."/>
        </authorList>
    </citation>
    <scope>NUCLEOTIDE SEQUENCE [LARGE SCALE GENOMIC DNA]</scope>
    <source>
        <strain evidence="1 2">68/02</strain>
    </source>
</reference>